<sequence length="280" mass="32469">MLEGDPTPWKFREYHKKLSLLRATIGLATLAVTYRHRDKDAFQSFAGDVHARDVTGRALIRIAKKKIHAFESELYEKKLTWFIKEDPEGNAYIIPPPEEIFEDEEKIDKLAGGIKHEFYKKYDILLPKEDIVYALKKSYEIAKKFTENYKEIAYERVPSEKIRKHPAYHELIRFLEDFTGAKRSVERPKAVQGKKGKDGKESGGSLTVDVLTMLQALKLLNYGEDAVNNAVKDLEKKIRKITELDYPTPEDVYRLGLYYLALSYIREGKFEKAEDVFRGL</sequence>
<dbReference type="Proteomes" id="UP000066042">
    <property type="component" value="Chromosome"/>
</dbReference>
<reference evidence="1 2" key="1">
    <citation type="journal article" date="2016" name="Genome Announc.">
        <title>Complete genome sequence of the hyperthermophilic and piezophilic archaeon Thermococcus barophilus Ch5, capable of growth at the expense of hydrogenogenesis from carbon monoxide and formate.</title>
        <authorList>
            <person name="Oger P."/>
            <person name="Sokolova T.G."/>
            <person name="Kozhevnikova D.A."/>
            <person name="Taranov E.A."/>
            <person name="Vannier P."/>
            <person name="Lee H.S."/>
            <person name="Kwon K.K."/>
            <person name="Kang S.G."/>
            <person name="Lee J.H."/>
            <person name="Bonch-Osmolovskaya E.A."/>
            <person name="Lebedinsky A.V."/>
        </authorList>
    </citation>
    <scope>NUCLEOTIDE SEQUENCE [LARGE SCALE GENOMIC DNA]</scope>
    <source>
        <strain evidence="2">Ch5</strain>
    </source>
</reference>
<evidence type="ECO:0000313" key="1">
    <source>
        <dbReference type="EMBL" id="ALM74801.1"/>
    </source>
</evidence>
<dbReference type="EMBL" id="CP013050">
    <property type="protein sequence ID" value="ALM74801.1"/>
    <property type="molecule type" value="Genomic_DNA"/>
</dbReference>
<dbReference type="PATRIC" id="fig|55802.8.peg.846"/>
<dbReference type="RefSeq" id="WP_056933615.1">
    <property type="nucleotide sequence ID" value="NZ_CP013050.1"/>
</dbReference>
<proteinExistence type="predicted"/>
<gene>
    <name evidence="1" type="ORF">TBCH5v1_0847</name>
</gene>
<dbReference type="GeneID" id="26136125"/>
<protein>
    <submittedName>
        <fullName evidence="1">Uncharacterized protein</fullName>
    </submittedName>
</protein>
<accession>A0A0S1XAI8</accession>
<evidence type="ECO:0000313" key="2">
    <source>
        <dbReference type="Proteomes" id="UP000066042"/>
    </source>
</evidence>
<organism evidence="1 2">
    <name type="scientific">Thermococcus barophilus</name>
    <dbReference type="NCBI Taxonomy" id="55802"/>
    <lineage>
        <taxon>Archaea</taxon>
        <taxon>Methanobacteriati</taxon>
        <taxon>Methanobacteriota</taxon>
        <taxon>Thermococci</taxon>
        <taxon>Thermococcales</taxon>
        <taxon>Thermococcaceae</taxon>
        <taxon>Thermococcus</taxon>
    </lineage>
</organism>
<dbReference type="AlphaFoldDB" id="A0A0S1XAI8"/>
<name>A0A0S1XAI8_THEBA</name>